<dbReference type="PANTHER" id="PTHR34614:SF2">
    <property type="entry name" value="TRANSPOSASE IS4-LIKE DOMAIN-CONTAINING PROTEIN"/>
    <property type="match status" value="1"/>
</dbReference>
<protein>
    <submittedName>
        <fullName evidence="2">Transposase</fullName>
    </submittedName>
</protein>
<feature type="region of interest" description="Disordered" evidence="1">
    <location>
        <begin position="493"/>
        <end position="520"/>
    </location>
</feature>
<evidence type="ECO:0000256" key="1">
    <source>
        <dbReference type="SAM" id="MobiDB-lite"/>
    </source>
</evidence>
<keyword evidence="3" id="KW-1185">Reference proteome</keyword>
<evidence type="ECO:0000313" key="3">
    <source>
        <dbReference type="Proteomes" id="UP000595446"/>
    </source>
</evidence>
<feature type="region of interest" description="Disordered" evidence="1">
    <location>
        <begin position="569"/>
        <end position="592"/>
    </location>
</feature>
<reference evidence="2 3" key="1">
    <citation type="submission" date="2020-12" db="EMBL/GenBank/DDBJ databases">
        <title>Complete genome sequence of Mycobacterium heckeshornense JCM 15655T, closely related to a pathogenic non-tuberculous mycobacterial species Mycobacterium xenopi.</title>
        <authorList>
            <person name="Yoshida M."/>
            <person name="Fukano H."/>
            <person name="Asakura T."/>
            <person name="Suzuki M."/>
            <person name="Hoshino Y."/>
        </authorList>
    </citation>
    <scope>NUCLEOTIDE SEQUENCE [LARGE SCALE GENOMIC DNA]</scope>
    <source>
        <strain evidence="2 3">JCM 15655</strain>
    </source>
</reference>
<dbReference type="PANTHER" id="PTHR34614">
    <property type="match status" value="1"/>
</dbReference>
<gene>
    <name evidence="2" type="ORF">MHEC_05370</name>
</gene>
<evidence type="ECO:0000313" key="2">
    <source>
        <dbReference type="EMBL" id="BCO34104.1"/>
    </source>
</evidence>
<name>A0A7R7GQU1_9MYCO</name>
<dbReference type="AlphaFoldDB" id="A0A7R7GQU1"/>
<dbReference type="EMBL" id="AP024237">
    <property type="protein sequence ID" value="BCO34104.1"/>
    <property type="molecule type" value="Genomic_DNA"/>
</dbReference>
<accession>A0A7R7GQU1</accession>
<dbReference type="Proteomes" id="UP000595446">
    <property type="component" value="Chromosome"/>
</dbReference>
<feature type="compositionally biased region" description="Polar residues" evidence="1">
    <location>
        <begin position="503"/>
        <end position="512"/>
    </location>
</feature>
<dbReference type="SUPFAM" id="SSF53098">
    <property type="entry name" value="Ribonuclease H-like"/>
    <property type="match status" value="1"/>
</dbReference>
<dbReference type="InterPro" id="IPR047654">
    <property type="entry name" value="IS1634_transpos"/>
</dbReference>
<organism evidence="2 3">
    <name type="scientific">Mycobacterium heckeshornense</name>
    <dbReference type="NCBI Taxonomy" id="110505"/>
    <lineage>
        <taxon>Bacteria</taxon>
        <taxon>Bacillati</taxon>
        <taxon>Actinomycetota</taxon>
        <taxon>Actinomycetes</taxon>
        <taxon>Mycobacteriales</taxon>
        <taxon>Mycobacteriaceae</taxon>
        <taxon>Mycobacterium</taxon>
    </lineage>
</organism>
<proteinExistence type="predicted"/>
<dbReference type="NCBIfam" id="NF033559">
    <property type="entry name" value="transpos_IS1634"/>
    <property type="match status" value="1"/>
</dbReference>
<sequence>MDKAGNVRRYESVLVRRTYRDGKKVRHETLANLSKLPADVIAAVEGTLKGQVLVPAGSEFTITRSLPHGDVAAVAAMARQLGFPALLGPACRSRDLVFALIISRVIQPASKLSTLASWADSTVGVDLDVATASTDEIYAAMDWLADRQDTIEKKLAAKHLGPQANPSRMALFDLTSAWMTGRCCELASRGYSRDGKKGLPQIEYGILTDPAGRPVAVRVFAGNTADPVAFTDIVEVVRTQFGLDRLVLVGDRGMITSARIDAIRELNDNPDTATGFGWLTALRAPQIAVLAADDGPLQMSLFDTQDLAEITHPDYPGERLIACRNPALAAQRARKRAALLAATEIDLGAIAERVAAGRLTGAGRIGEAVGKIIDKYKMGKHFERTITDTSLTYHRNQAGIDTETALDGIYVLRTSVPATDLNAPGVVVGYKNLAHVERDFRSIKTDDLDLRPIRHRLTERVKAHVLICMLACYVTWHLRQAWAPLTFTDEHPPLRDNPVAPAQRSQAAQTKAATRHAPDGTALRSFRGLLTHLATLTRNDIRYHGTNTTVPTLAESTPEQRRAFELIKTPIPSKWRSQNNRPDKSTKHQLNQ</sequence>
<dbReference type="InterPro" id="IPR012337">
    <property type="entry name" value="RNaseH-like_sf"/>
</dbReference>